<evidence type="ECO:0000256" key="1">
    <source>
        <dbReference type="ARBA" id="ARBA00010370"/>
    </source>
</evidence>
<dbReference type="Gene3D" id="3.40.390.10">
    <property type="entry name" value="Collagenase (Catalytic Domain)"/>
    <property type="match status" value="1"/>
</dbReference>
<dbReference type="InterPro" id="IPR021190">
    <property type="entry name" value="Pept_M10A"/>
</dbReference>
<evidence type="ECO:0000256" key="11">
    <source>
        <dbReference type="PIRSR" id="PIRSR001191-2"/>
    </source>
</evidence>
<dbReference type="InterPro" id="IPR018487">
    <property type="entry name" value="Hemopexin-like_repeat"/>
</dbReference>
<dbReference type="GO" id="GO:0006508">
    <property type="term" value="P:proteolysis"/>
    <property type="evidence" value="ECO:0007669"/>
    <property type="project" value="UniProtKB-KW"/>
</dbReference>
<feature type="active site" evidence="10">
    <location>
        <position position="246"/>
    </location>
</feature>
<keyword evidence="2" id="KW-0645">Protease</keyword>
<comment type="cofactor">
    <cofactor evidence="12">
        <name>Zn(2+)</name>
        <dbReference type="ChEBI" id="CHEBI:29105"/>
    </cofactor>
    <text evidence="12">Binds 2 Zn(2+) ions per subunit.</text>
</comment>
<evidence type="ECO:0000256" key="13">
    <source>
        <dbReference type="PIRSR" id="PIRSR621190-4"/>
    </source>
</evidence>
<reference evidence="18" key="3">
    <citation type="submission" date="2025-08" db="UniProtKB">
        <authorList>
            <consortium name="Ensembl"/>
        </authorList>
    </citation>
    <scope>IDENTIFICATION</scope>
</reference>
<dbReference type="CDD" id="cd04278">
    <property type="entry name" value="ZnMc_MMP"/>
    <property type="match status" value="1"/>
</dbReference>
<keyword evidence="16" id="KW-0732">Signal</keyword>
<dbReference type="PIRSF" id="PIRSF001191">
    <property type="entry name" value="Peptidase_M10A_matrix"/>
    <property type="match status" value="1"/>
</dbReference>
<feature type="repeat" description="Hemopexin" evidence="14">
    <location>
        <begin position="432"/>
        <end position="482"/>
    </location>
</feature>
<evidence type="ECO:0000256" key="14">
    <source>
        <dbReference type="PROSITE-ProRule" id="PRU01011"/>
    </source>
</evidence>
<dbReference type="FunFam" id="2.110.10.10:FF:000018">
    <property type="entry name" value="Matrix metallopeptidase 25b"/>
    <property type="match status" value="1"/>
</dbReference>
<evidence type="ECO:0000256" key="15">
    <source>
        <dbReference type="SAM" id="MobiDB-lite"/>
    </source>
</evidence>
<dbReference type="GeneID" id="105007997"/>
<dbReference type="InterPro" id="IPR000585">
    <property type="entry name" value="Hemopexin-like_dom"/>
</dbReference>
<dbReference type="InterPro" id="IPR024079">
    <property type="entry name" value="MetalloPept_cat_dom_sf"/>
</dbReference>
<dbReference type="CDD" id="cd00094">
    <property type="entry name" value="HX"/>
    <property type="match status" value="1"/>
</dbReference>
<evidence type="ECO:0000313" key="19">
    <source>
        <dbReference type="Proteomes" id="UP000265140"/>
    </source>
</evidence>
<dbReference type="Pfam" id="PF00413">
    <property type="entry name" value="Peptidase_M10"/>
    <property type="match status" value="1"/>
</dbReference>
<feature type="modified residue" description="Phosphotyrosine; by PKDCC" evidence="13">
    <location>
        <position position="415"/>
    </location>
</feature>
<feature type="repeat" description="Hemopexin" evidence="14">
    <location>
        <begin position="332"/>
        <end position="377"/>
    </location>
</feature>
<feature type="binding site" evidence="12">
    <location>
        <position position="180"/>
    </location>
    <ligand>
        <name>Ca(2+)</name>
        <dbReference type="ChEBI" id="CHEBI:29108"/>
        <label>2</label>
    </ligand>
</feature>
<dbReference type="SMART" id="SM00120">
    <property type="entry name" value="HX"/>
    <property type="match status" value="4"/>
</dbReference>
<dbReference type="GO" id="GO:0004222">
    <property type="term" value="F:metalloendopeptidase activity"/>
    <property type="evidence" value="ECO:0007669"/>
    <property type="project" value="InterPro"/>
</dbReference>
<feature type="binding site" evidence="12">
    <location>
        <position position="198"/>
    </location>
    <ligand>
        <name>Ca(2+)</name>
        <dbReference type="ChEBI" id="CHEBI:29108"/>
        <label>3</label>
    </ligand>
</feature>
<dbReference type="CTD" id="100001739"/>
<dbReference type="SUPFAM" id="SSF50923">
    <property type="entry name" value="Hemopexin-like domain"/>
    <property type="match status" value="1"/>
</dbReference>
<dbReference type="PROSITE" id="PS51642">
    <property type="entry name" value="HEMOPEXIN_2"/>
    <property type="match status" value="3"/>
</dbReference>
<evidence type="ECO:0000256" key="6">
    <source>
        <dbReference type="ARBA" id="ARBA00022833"/>
    </source>
</evidence>
<dbReference type="GeneTree" id="ENSGT00940000165867"/>
<feature type="binding site" evidence="11">
    <location>
        <position position="245"/>
    </location>
    <ligand>
        <name>Zn(2+)</name>
        <dbReference type="ChEBI" id="CHEBI:29105"/>
        <label>2</label>
        <note>catalytic</note>
    </ligand>
</feature>
<feature type="compositionally biased region" description="Low complexity" evidence="15">
    <location>
        <begin position="302"/>
        <end position="313"/>
    </location>
</feature>
<dbReference type="InterPro" id="IPR001818">
    <property type="entry name" value="Pept_M10_metallopeptidase"/>
</dbReference>
<feature type="domain" description="Peptidase metallopeptidase" evidence="17">
    <location>
        <begin position="116"/>
        <end position="293"/>
    </location>
</feature>
<dbReference type="PRINTS" id="PR00138">
    <property type="entry name" value="MATRIXIN"/>
</dbReference>
<proteinExistence type="inferred from homology"/>
<keyword evidence="9" id="KW-0865">Zymogen</keyword>
<keyword evidence="3 11" id="KW-0479">Metal-binding</keyword>
<evidence type="ECO:0000256" key="8">
    <source>
        <dbReference type="ARBA" id="ARBA00023049"/>
    </source>
</evidence>
<dbReference type="GO" id="GO:0005615">
    <property type="term" value="C:extracellular space"/>
    <property type="evidence" value="ECO:0007669"/>
    <property type="project" value="TreeGrafter"/>
</dbReference>
<evidence type="ECO:0000256" key="9">
    <source>
        <dbReference type="ARBA" id="ARBA00023145"/>
    </source>
</evidence>
<feature type="binding site" evidence="12">
    <location>
        <position position="263"/>
    </location>
    <ligand>
        <name>Zn(2+)</name>
        <dbReference type="ChEBI" id="CHEBI:29105"/>
        <label>2</label>
        <note>catalytic</note>
    </ligand>
</feature>
<keyword evidence="6 11" id="KW-0862">Zinc</keyword>
<dbReference type="SUPFAM" id="SSF55486">
    <property type="entry name" value="Metalloproteases ('zincins'), catalytic domain"/>
    <property type="match status" value="1"/>
</dbReference>
<dbReference type="InterPro" id="IPR033739">
    <property type="entry name" value="M10A_MMP"/>
</dbReference>
<feature type="binding site" evidence="12">
    <location>
        <position position="197"/>
    </location>
    <ligand>
        <name>Ca(2+)</name>
        <dbReference type="ChEBI" id="CHEBI:29108"/>
        <label>3</label>
    </ligand>
</feature>
<dbReference type="Gene3D" id="2.110.10.10">
    <property type="entry name" value="Hemopexin-like domain"/>
    <property type="match status" value="1"/>
</dbReference>
<dbReference type="Bgee" id="ENSELUG00000006348">
    <property type="expression patterns" value="Expressed in spleen and 14 other cell types or tissues"/>
</dbReference>
<dbReference type="Ensembl" id="ENSELUT00000055727.2">
    <property type="protein sequence ID" value="ENSELUP00000059610.2"/>
    <property type="gene ID" value="ENSELUG00000006348.3"/>
</dbReference>
<feature type="binding site" evidence="12">
    <location>
        <position position="205"/>
    </location>
    <ligand>
        <name>Zn(2+)</name>
        <dbReference type="ChEBI" id="CHEBI:29105"/>
        <label>1</label>
    </ligand>
</feature>
<feature type="chain" id="PRO_5044267853" description="Peptidase metallopeptidase domain-containing protein" evidence="16">
    <location>
        <begin position="24"/>
        <end position="574"/>
    </location>
</feature>
<feature type="binding site" evidence="12">
    <location>
        <position position="221"/>
    </location>
    <ligand>
        <name>Ca(2+)</name>
        <dbReference type="ChEBI" id="CHEBI:29108"/>
        <label>3</label>
    </ligand>
</feature>
<dbReference type="GO" id="GO:0030574">
    <property type="term" value="P:collagen catabolic process"/>
    <property type="evidence" value="ECO:0007669"/>
    <property type="project" value="TreeGrafter"/>
</dbReference>
<dbReference type="SMART" id="SM00235">
    <property type="entry name" value="ZnMc"/>
    <property type="match status" value="1"/>
</dbReference>
<feature type="binding site" evidence="12">
    <location>
        <position position="385"/>
    </location>
    <ligand>
        <name>Ca(2+)</name>
        <dbReference type="ChEBI" id="CHEBI:29108"/>
        <label>4</label>
    </ligand>
</feature>
<comment type="cofactor">
    <cofactor evidence="12">
        <name>Ca(2+)</name>
        <dbReference type="ChEBI" id="CHEBI:29108"/>
    </cofactor>
    <text evidence="12">Can bind about 5 Ca(2+) ions per subunit.</text>
</comment>
<dbReference type="InterPro" id="IPR036375">
    <property type="entry name" value="Hemopexin-like_dom_sf"/>
</dbReference>
<keyword evidence="7 12" id="KW-0106">Calcium</keyword>
<feature type="repeat" description="Hemopexin" evidence="14">
    <location>
        <begin position="381"/>
        <end position="426"/>
    </location>
</feature>
<protein>
    <recommendedName>
        <fullName evidence="17">Peptidase metallopeptidase domain-containing protein</fullName>
    </recommendedName>
</protein>
<name>A0A6Q2Y2M9_ESOLU</name>
<reference evidence="18" key="2">
    <citation type="submission" date="2020-02" db="EMBL/GenBank/DDBJ databases">
        <title>Esox lucius (northern pike) genome, fEsoLuc1, primary haplotype.</title>
        <authorList>
            <person name="Myers G."/>
            <person name="Karagic N."/>
            <person name="Meyer A."/>
            <person name="Pippel M."/>
            <person name="Reichard M."/>
            <person name="Winkler S."/>
            <person name="Tracey A."/>
            <person name="Sims Y."/>
            <person name="Howe K."/>
            <person name="Rhie A."/>
            <person name="Formenti G."/>
            <person name="Durbin R."/>
            <person name="Fedrigo O."/>
            <person name="Jarvis E.D."/>
        </authorList>
    </citation>
    <scope>NUCLEOTIDE SEQUENCE [LARGE SCALE GENOMIC DNA]</scope>
</reference>
<dbReference type="GO" id="GO:0031012">
    <property type="term" value="C:extracellular matrix"/>
    <property type="evidence" value="ECO:0007669"/>
    <property type="project" value="InterPro"/>
</dbReference>
<feature type="binding site" evidence="12">
    <location>
        <position position="224"/>
    </location>
    <ligand>
        <name>Ca(2+)</name>
        <dbReference type="ChEBI" id="CHEBI:29108"/>
        <label>1</label>
    </ligand>
</feature>
<dbReference type="GO" id="GO:0008270">
    <property type="term" value="F:zinc ion binding"/>
    <property type="evidence" value="ECO:0007669"/>
    <property type="project" value="InterPro"/>
</dbReference>
<keyword evidence="8" id="KW-0482">Metalloprotease</keyword>
<keyword evidence="5" id="KW-0378">Hydrolase</keyword>
<dbReference type="Proteomes" id="UP000265140">
    <property type="component" value="Chromosome 11"/>
</dbReference>
<evidence type="ECO:0000256" key="10">
    <source>
        <dbReference type="PIRSR" id="PIRSR001191-1"/>
    </source>
</evidence>
<evidence type="ECO:0000256" key="12">
    <source>
        <dbReference type="PIRSR" id="PIRSR621190-2"/>
    </source>
</evidence>
<dbReference type="FunFam" id="3.40.390.10:FF:000070">
    <property type="entry name" value="Matrix metallopeptidase 25b"/>
    <property type="match status" value="1"/>
</dbReference>
<feature type="binding site" evidence="12">
    <location>
        <position position="219"/>
    </location>
    <ligand>
        <name>Zn(2+)</name>
        <dbReference type="ChEBI" id="CHEBI:29105"/>
        <label>1</label>
    </ligand>
</feature>
<dbReference type="PANTHER" id="PTHR10201">
    <property type="entry name" value="MATRIX METALLOPROTEINASE"/>
    <property type="match status" value="1"/>
</dbReference>
<feature type="binding site" evidence="12">
    <location>
        <position position="336"/>
    </location>
    <ligand>
        <name>Ca(2+)</name>
        <dbReference type="ChEBI" id="CHEBI:29108"/>
        <label>4</label>
    </ligand>
</feature>
<dbReference type="RefSeq" id="XP_010865467.2">
    <property type="nucleotide sequence ID" value="XM_010867165.4"/>
</dbReference>
<feature type="binding site" evidence="12">
    <location>
        <position position="486"/>
    </location>
    <ligand>
        <name>Ca(2+)</name>
        <dbReference type="ChEBI" id="CHEBI:29108"/>
        <label>4</label>
    </ligand>
</feature>
<feature type="region of interest" description="Disordered" evidence="15">
    <location>
        <begin position="301"/>
        <end position="328"/>
    </location>
</feature>
<dbReference type="InterPro" id="IPR006026">
    <property type="entry name" value="Peptidase_Metallo"/>
</dbReference>
<dbReference type="InterPro" id="IPR036365">
    <property type="entry name" value="PGBD-like_sf"/>
</dbReference>
<feature type="binding site" evidence="12">
    <location>
        <position position="190"/>
    </location>
    <ligand>
        <name>Zn(2+)</name>
        <dbReference type="ChEBI" id="CHEBI:29105"/>
        <label>1</label>
    </ligand>
</feature>
<dbReference type="GO" id="GO:0030198">
    <property type="term" value="P:extracellular matrix organization"/>
    <property type="evidence" value="ECO:0007669"/>
    <property type="project" value="TreeGrafter"/>
</dbReference>
<evidence type="ECO:0000259" key="17">
    <source>
        <dbReference type="SMART" id="SM00235"/>
    </source>
</evidence>
<dbReference type="PANTHER" id="PTHR10201:SF287">
    <property type="entry name" value="MATRIX METALLOPEPTIDASE 25B-RELATED"/>
    <property type="match status" value="1"/>
</dbReference>
<feature type="signal peptide" evidence="16">
    <location>
        <begin position="1"/>
        <end position="23"/>
    </location>
</feature>
<feature type="binding site" evidence="12">
    <location>
        <position position="224"/>
    </location>
    <ligand>
        <name>Ca(2+)</name>
        <dbReference type="ChEBI" id="CHEBI:29108"/>
        <label>3</label>
    </ligand>
</feature>
<comment type="similarity">
    <text evidence="1">Belongs to the peptidase M10A family.</text>
</comment>
<accession>A0A6Q2Y2M9</accession>
<evidence type="ECO:0000256" key="5">
    <source>
        <dbReference type="ARBA" id="ARBA00022801"/>
    </source>
</evidence>
<sequence length="574" mass="64794">MLYSHILLMSGAGLLATISFGLCAPTANQYSRGVDWLSRYGYLPPLDPRTERLQTREGIQQALRQMQRFGGLEETGILDNPTISLMSTPRCSLPDIVGKEDLMRKRRKRRKRYALTGLRWEKKDITWSIHSYPSTSRSSSLYPELVDNIITHALRVWSSKTPLNFHQLLSSRDHPNKEGDIRVSFQSSYHEDGYSFDGRGGTLAHAFFPGMGAISGDTHFDNDELWSYGYRDDLGTTDLFTVAVHEFGHALGLSHSSSSPSIMSPYYQGTVGGIQGYTLPNDDTLAIQAIYGKNSASHPTFTTTSPDLPRLPSLSPPRPTSRPDPDLPDRCVGKFDAVANIRGEVFFFKGAFYWRVQQGRSLLSFTPALIHNFWVGLPPHLDQIDAVYERSNGHIVFFIGDQYWVFKDTNSLPGYPRPLQDWNLHTPEGRAPERVEAVFVWAHNGQTYVFSGGQYWRFDETGQERKQESGYPKRASLWSGVPSDPDDIISLRNGDTYFFKETSYWVLKSGELNQGNITPKSTAVDWMICEAPVTTPSHLPKRPNRDCDCSRTVTIQASHWLILSVFILLFSSIN</sequence>
<feature type="binding site" evidence="11">
    <location>
        <position position="249"/>
    </location>
    <ligand>
        <name>Zn(2+)</name>
        <dbReference type="ChEBI" id="CHEBI:29105"/>
        <label>2</label>
        <note>catalytic</note>
    </ligand>
</feature>
<keyword evidence="19" id="KW-1185">Reference proteome</keyword>
<dbReference type="KEGG" id="els:105007997"/>
<feature type="binding site" description="in inhibited form" evidence="12">
    <location>
        <position position="91"/>
    </location>
    <ligand>
        <name>Zn(2+)</name>
        <dbReference type="ChEBI" id="CHEBI:29105"/>
        <label>2</label>
        <note>catalytic</note>
    </ligand>
</feature>
<feature type="binding site" evidence="12">
    <location>
        <position position="192"/>
    </location>
    <ligand>
        <name>Zn(2+)</name>
        <dbReference type="ChEBI" id="CHEBI:29105"/>
        <label>1</label>
    </ligand>
</feature>
<dbReference type="InterPro" id="IPR002477">
    <property type="entry name" value="Peptidoglycan-bd-like"/>
</dbReference>
<evidence type="ECO:0000313" key="18">
    <source>
        <dbReference type="Ensembl" id="ENSELUP00000059610.2"/>
    </source>
</evidence>
<keyword evidence="4" id="KW-0677">Repeat</keyword>
<organism evidence="18 19">
    <name type="scientific">Esox lucius</name>
    <name type="common">Northern pike</name>
    <dbReference type="NCBI Taxonomy" id="8010"/>
    <lineage>
        <taxon>Eukaryota</taxon>
        <taxon>Metazoa</taxon>
        <taxon>Chordata</taxon>
        <taxon>Craniata</taxon>
        <taxon>Vertebrata</taxon>
        <taxon>Euteleostomi</taxon>
        <taxon>Actinopterygii</taxon>
        <taxon>Neopterygii</taxon>
        <taxon>Teleostei</taxon>
        <taxon>Protacanthopterygii</taxon>
        <taxon>Esociformes</taxon>
        <taxon>Esocidae</taxon>
        <taxon>Esox</taxon>
    </lineage>
</organism>
<evidence type="ECO:0000256" key="4">
    <source>
        <dbReference type="ARBA" id="ARBA00022737"/>
    </source>
</evidence>
<reference evidence="19" key="1">
    <citation type="journal article" date="2014" name="PLoS ONE">
        <title>The genome and linkage map of the northern pike (Esox lucius): conserved synteny revealed between the salmonid sister group and the Neoteleostei.</title>
        <authorList>
            <person name="Rondeau E.B."/>
            <person name="Minkley D.R."/>
            <person name="Leong J.S."/>
            <person name="Messmer A.M."/>
            <person name="Jantzen J.R."/>
            <person name="von Schalburg K.R."/>
            <person name="Lemon C."/>
            <person name="Bird N.H."/>
            <person name="Koop B.F."/>
        </authorList>
    </citation>
    <scope>NUCLEOTIDE SEQUENCE</scope>
</reference>
<evidence type="ECO:0000256" key="7">
    <source>
        <dbReference type="ARBA" id="ARBA00022837"/>
    </source>
</evidence>
<feature type="binding site" evidence="11">
    <location>
        <position position="255"/>
    </location>
    <ligand>
        <name>Zn(2+)</name>
        <dbReference type="ChEBI" id="CHEBI:29105"/>
        <label>2</label>
        <note>catalytic</note>
    </ligand>
</feature>
<dbReference type="SUPFAM" id="SSF47090">
    <property type="entry name" value="PGBD-like"/>
    <property type="match status" value="1"/>
</dbReference>
<feature type="binding site" evidence="12">
    <location>
        <position position="217"/>
    </location>
    <ligand>
        <name>Ca(2+)</name>
        <dbReference type="ChEBI" id="CHEBI:29108"/>
        <label>2</label>
    </ligand>
</feature>
<dbReference type="Pfam" id="PF01471">
    <property type="entry name" value="PG_binding_1"/>
    <property type="match status" value="1"/>
</dbReference>
<reference evidence="18" key="4">
    <citation type="submission" date="2025-09" db="UniProtKB">
        <authorList>
            <consortium name="Ensembl"/>
        </authorList>
    </citation>
    <scope>IDENTIFICATION</scope>
</reference>
<evidence type="ECO:0000256" key="2">
    <source>
        <dbReference type="ARBA" id="ARBA00022670"/>
    </source>
</evidence>
<dbReference type="AlphaFoldDB" id="A0A6Q2Y2M9"/>
<evidence type="ECO:0000256" key="3">
    <source>
        <dbReference type="ARBA" id="ARBA00022723"/>
    </source>
</evidence>
<dbReference type="Pfam" id="PF00045">
    <property type="entry name" value="Hemopexin"/>
    <property type="match status" value="4"/>
</dbReference>
<evidence type="ECO:0000256" key="16">
    <source>
        <dbReference type="SAM" id="SignalP"/>
    </source>
</evidence>